<name>A0A2T0PX48_9ACTN</name>
<comment type="caution">
    <text evidence="2">The sequence shown here is derived from an EMBL/GenBank/DDBJ whole genome shotgun (WGS) entry which is preliminary data.</text>
</comment>
<reference evidence="2 3" key="1">
    <citation type="submission" date="2018-03" db="EMBL/GenBank/DDBJ databases">
        <title>Genomic Encyclopedia of Archaeal and Bacterial Type Strains, Phase II (KMG-II): from individual species to whole genera.</title>
        <authorList>
            <person name="Goeker M."/>
        </authorList>
    </citation>
    <scope>NUCLEOTIDE SEQUENCE [LARGE SCALE GENOMIC DNA]</scope>
    <source>
        <strain evidence="2 3">DSM 45601</strain>
    </source>
</reference>
<feature type="region of interest" description="Disordered" evidence="1">
    <location>
        <begin position="42"/>
        <end position="70"/>
    </location>
</feature>
<dbReference type="EMBL" id="PVZC01000008">
    <property type="protein sequence ID" value="PRX96101.1"/>
    <property type="molecule type" value="Genomic_DNA"/>
</dbReference>
<dbReference type="RefSeq" id="WP_146159547.1">
    <property type="nucleotide sequence ID" value="NZ_PVZC01000008.1"/>
</dbReference>
<evidence type="ECO:0000313" key="3">
    <source>
        <dbReference type="Proteomes" id="UP000237846"/>
    </source>
</evidence>
<gene>
    <name evidence="2" type="ORF">CLV72_108107</name>
</gene>
<keyword evidence="3" id="KW-1185">Reference proteome</keyword>
<dbReference type="Proteomes" id="UP000237846">
    <property type="component" value="Unassembled WGS sequence"/>
</dbReference>
<evidence type="ECO:0000313" key="2">
    <source>
        <dbReference type="EMBL" id="PRX96101.1"/>
    </source>
</evidence>
<sequence length="221" mass="23427">MDCVAADAVDWLAARPESARLLAAIGTGLTDDVLARLDSNGETTQHTQETRRPEGAAASPVEDGGGSADTAERVSSAGLREIIVRRRHHFWCDLLLAFATALESADARLDRVPDSVSSALLGDRDTADAQPLSSVLADAAVRSVVHLAWRLLGRLLDPVQADGLPLVLRVLAALICPTPEEHPGLVRGCLGPLADEVVGQETRERLLASFPAERFASFLAA</sequence>
<accession>A0A2T0PX48</accession>
<dbReference type="OrthoDB" id="5147336at2"/>
<protein>
    <submittedName>
        <fullName evidence="2">Uncharacterized protein</fullName>
    </submittedName>
</protein>
<dbReference type="AlphaFoldDB" id="A0A2T0PX48"/>
<organism evidence="2 3">
    <name type="scientific">Allonocardiopsis opalescens</name>
    <dbReference type="NCBI Taxonomy" id="1144618"/>
    <lineage>
        <taxon>Bacteria</taxon>
        <taxon>Bacillati</taxon>
        <taxon>Actinomycetota</taxon>
        <taxon>Actinomycetes</taxon>
        <taxon>Streptosporangiales</taxon>
        <taxon>Allonocardiopsis</taxon>
    </lineage>
</organism>
<proteinExistence type="predicted"/>
<evidence type="ECO:0000256" key="1">
    <source>
        <dbReference type="SAM" id="MobiDB-lite"/>
    </source>
</evidence>